<evidence type="ECO:0000313" key="2">
    <source>
        <dbReference type="Proteomes" id="UP000827976"/>
    </source>
</evidence>
<accession>A0ACB7WQM9</accession>
<dbReference type="EMBL" id="CM037012">
    <property type="protein sequence ID" value="KAH7690440.1"/>
    <property type="molecule type" value="Genomic_DNA"/>
</dbReference>
<keyword evidence="2" id="KW-1185">Reference proteome</keyword>
<comment type="caution">
    <text evidence="1">The sequence shown here is derived from an EMBL/GenBank/DDBJ whole genome shotgun (WGS) entry which is preliminary data.</text>
</comment>
<proteinExistence type="predicted"/>
<reference evidence="2" key="1">
    <citation type="journal article" date="2022" name="Nat. Commun.">
        <title>Chromosome evolution and the genetic basis of agronomically important traits in greater yam.</title>
        <authorList>
            <person name="Bredeson J.V."/>
            <person name="Lyons J.B."/>
            <person name="Oniyinde I.O."/>
            <person name="Okereke N.R."/>
            <person name="Kolade O."/>
            <person name="Nnabue I."/>
            <person name="Nwadili C.O."/>
            <person name="Hribova E."/>
            <person name="Parker M."/>
            <person name="Nwogha J."/>
            <person name="Shu S."/>
            <person name="Carlson J."/>
            <person name="Kariba R."/>
            <person name="Muthemba S."/>
            <person name="Knop K."/>
            <person name="Barton G.J."/>
            <person name="Sherwood A.V."/>
            <person name="Lopez-Montes A."/>
            <person name="Asiedu R."/>
            <person name="Jamnadass R."/>
            <person name="Muchugi A."/>
            <person name="Goodstein D."/>
            <person name="Egesi C.N."/>
            <person name="Featherston J."/>
            <person name="Asfaw A."/>
            <person name="Simpson G.G."/>
            <person name="Dolezel J."/>
            <person name="Hendre P.S."/>
            <person name="Van Deynze A."/>
            <person name="Kumar P.L."/>
            <person name="Obidiegwu J.E."/>
            <person name="Bhattacharjee R."/>
            <person name="Rokhsar D.S."/>
        </authorList>
    </citation>
    <scope>NUCLEOTIDE SEQUENCE [LARGE SCALE GENOMIC DNA]</scope>
    <source>
        <strain evidence="2">cv. TDa95/00328</strain>
    </source>
</reference>
<name>A0ACB7WQM9_DIOAL</name>
<sequence length="102" mass="12157">MARFFFFFFFLSLDGMKFFGIIWSSMPKRGYVVILGSHSYSCGKWDRTRIPCQHALLSLAFQGSNPLDYVCDWYKKKIYLKPYEFPINPPRCREFWLTSEEG</sequence>
<gene>
    <name evidence="1" type="ORF">IHE45_02G047300</name>
</gene>
<dbReference type="Proteomes" id="UP000827976">
    <property type="component" value="Chromosome 2"/>
</dbReference>
<evidence type="ECO:0000313" key="1">
    <source>
        <dbReference type="EMBL" id="KAH7690440.1"/>
    </source>
</evidence>
<protein>
    <submittedName>
        <fullName evidence="1">Zinc finger PMZ-type protein</fullName>
    </submittedName>
</protein>
<organism evidence="1 2">
    <name type="scientific">Dioscorea alata</name>
    <name type="common">Purple yam</name>
    <dbReference type="NCBI Taxonomy" id="55571"/>
    <lineage>
        <taxon>Eukaryota</taxon>
        <taxon>Viridiplantae</taxon>
        <taxon>Streptophyta</taxon>
        <taxon>Embryophyta</taxon>
        <taxon>Tracheophyta</taxon>
        <taxon>Spermatophyta</taxon>
        <taxon>Magnoliopsida</taxon>
        <taxon>Liliopsida</taxon>
        <taxon>Dioscoreales</taxon>
        <taxon>Dioscoreaceae</taxon>
        <taxon>Dioscorea</taxon>
    </lineage>
</organism>